<dbReference type="GO" id="GO:0016020">
    <property type="term" value="C:membrane"/>
    <property type="evidence" value="ECO:0007669"/>
    <property type="project" value="UniProtKB-SubCell"/>
</dbReference>
<keyword evidence="3 5" id="KW-1133">Transmembrane helix</keyword>
<dbReference type="EMBL" id="LJSG01000011">
    <property type="protein sequence ID" value="KPP92769.1"/>
    <property type="molecule type" value="Genomic_DNA"/>
</dbReference>
<name>A0A0N8K7V2_9RHOB</name>
<accession>A0A0N8K7V2</accession>
<feature type="transmembrane region" description="Helical" evidence="5">
    <location>
        <begin position="102"/>
        <end position="121"/>
    </location>
</feature>
<feature type="domain" description="RDD" evidence="6">
    <location>
        <begin position="18"/>
        <end position="132"/>
    </location>
</feature>
<dbReference type="Proteomes" id="UP000182045">
    <property type="component" value="Unassembled WGS sequence"/>
</dbReference>
<keyword evidence="4 5" id="KW-0472">Membrane</keyword>
<reference evidence="7 10" key="2">
    <citation type="submission" date="2016-01" db="EMBL/GenBank/DDBJ databases">
        <authorList>
            <person name="Varghese N."/>
        </authorList>
    </citation>
    <scope>NUCLEOTIDE SEQUENCE [LARGE SCALE GENOMIC DNA]</scope>
    <source>
        <strain evidence="7 10">HL-91</strain>
    </source>
</reference>
<evidence type="ECO:0000256" key="1">
    <source>
        <dbReference type="ARBA" id="ARBA00004141"/>
    </source>
</evidence>
<evidence type="ECO:0000256" key="5">
    <source>
        <dbReference type="SAM" id="Phobius"/>
    </source>
</evidence>
<evidence type="ECO:0000313" key="8">
    <source>
        <dbReference type="EMBL" id="KPP92769.1"/>
    </source>
</evidence>
<reference evidence="8 9" key="1">
    <citation type="submission" date="2015-09" db="EMBL/GenBank/DDBJ databases">
        <title>Identification and resolution of microdiversity through metagenomic sequencing of parallel consortia.</title>
        <authorList>
            <person name="Nelson W.C."/>
            <person name="Romine M.F."/>
            <person name="Lindemann S.R."/>
        </authorList>
    </citation>
    <scope>NUCLEOTIDE SEQUENCE [LARGE SCALE GENOMIC DNA]</scope>
    <source>
        <strain evidence="8">HL-91</strain>
    </source>
</reference>
<feature type="transmembrane region" description="Helical" evidence="5">
    <location>
        <begin position="28"/>
        <end position="54"/>
    </location>
</feature>
<dbReference type="STRING" id="1666912.Ga0058931_0865"/>
<organism evidence="8 9">
    <name type="scientific">Roseibaca calidilacus</name>
    <dbReference type="NCBI Taxonomy" id="1666912"/>
    <lineage>
        <taxon>Bacteria</taxon>
        <taxon>Pseudomonadati</taxon>
        <taxon>Pseudomonadota</taxon>
        <taxon>Alphaproteobacteria</taxon>
        <taxon>Rhodobacterales</taxon>
        <taxon>Paracoccaceae</taxon>
        <taxon>Roseinatronobacter</taxon>
    </lineage>
</organism>
<dbReference type="Pfam" id="PF06271">
    <property type="entry name" value="RDD"/>
    <property type="match status" value="1"/>
</dbReference>
<dbReference type="EMBL" id="FBYC01000004">
    <property type="protein sequence ID" value="CUX80158.1"/>
    <property type="molecule type" value="Genomic_DNA"/>
</dbReference>
<proteinExistence type="predicted"/>
<evidence type="ECO:0000256" key="4">
    <source>
        <dbReference type="ARBA" id="ARBA00023136"/>
    </source>
</evidence>
<evidence type="ECO:0000259" key="6">
    <source>
        <dbReference type="Pfam" id="PF06271"/>
    </source>
</evidence>
<feature type="transmembrane region" description="Helical" evidence="5">
    <location>
        <begin position="66"/>
        <end position="82"/>
    </location>
</feature>
<evidence type="ECO:0000256" key="3">
    <source>
        <dbReference type="ARBA" id="ARBA00022989"/>
    </source>
</evidence>
<dbReference type="AlphaFoldDB" id="A0A0N8K7V2"/>
<dbReference type="InterPro" id="IPR010432">
    <property type="entry name" value="RDD"/>
</dbReference>
<evidence type="ECO:0000313" key="7">
    <source>
        <dbReference type="EMBL" id="CUX80158.1"/>
    </source>
</evidence>
<evidence type="ECO:0000313" key="10">
    <source>
        <dbReference type="Proteomes" id="UP000182045"/>
    </source>
</evidence>
<comment type="subcellular location">
    <subcellularLocation>
        <location evidence="1">Membrane</location>
        <topology evidence="1">Multi-pass membrane protein</topology>
    </subcellularLocation>
</comment>
<dbReference type="RefSeq" id="WP_072245200.1">
    <property type="nucleotide sequence ID" value="NZ_FBYC01000004.1"/>
</dbReference>
<dbReference type="OrthoDB" id="7270324at2"/>
<sequence length="144" mass="15978">MTLPDPALQPEFYTDVPLKRAGAWAIDLVVTLALTLVGLVLTLFISAFFLPLLFAAVSIAYRTIMLARYGATVGMMVMALKWRHLNGRTPDATTALIYSSTYAVMWTVFPLQIVSIALILLTQYRQGLHDHLLSTTMLHNIAPE</sequence>
<keyword evidence="2 5" id="KW-0812">Transmembrane</keyword>
<evidence type="ECO:0000313" key="9">
    <source>
        <dbReference type="Proteomes" id="UP000050413"/>
    </source>
</evidence>
<evidence type="ECO:0000256" key="2">
    <source>
        <dbReference type="ARBA" id="ARBA00022692"/>
    </source>
</evidence>
<gene>
    <name evidence="7" type="ORF">Ga0058931_0865</name>
    <name evidence="8" type="ORF">HLUCCA05_10260</name>
</gene>
<protein>
    <submittedName>
        <fullName evidence="8">Putative membrane protein/domain</fullName>
    </submittedName>
    <submittedName>
        <fullName evidence="7">Uncharacterized membrane protein YckC, RDD family</fullName>
    </submittedName>
</protein>
<keyword evidence="10" id="KW-1185">Reference proteome</keyword>
<dbReference type="Proteomes" id="UP000050413">
    <property type="component" value="Unassembled WGS sequence"/>
</dbReference>
<comment type="caution">
    <text evidence="8">The sequence shown here is derived from an EMBL/GenBank/DDBJ whole genome shotgun (WGS) entry which is preliminary data.</text>
</comment>